<feature type="domain" description="HPt" evidence="9">
    <location>
        <begin position="1348"/>
        <end position="1445"/>
    </location>
</feature>
<dbReference type="InterPro" id="IPR036641">
    <property type="entry name" value="HPT_dom_sf"/>
</dbReference>
<dbReference type="Pfam" id="PF02518">
    <property type="entry name" value="HATPase_c"/>
    <property type="match status" value="1"/>
</dbReference>
<keyword evidence="5" id="KW-0418">Kinase</keyword>
<dbReference type="EC" id="2.7.13.3" evidence="2"/>
<dbReference type="Gene3D" id="3.40.50.2300">
    <property type="match status" value="1"/>
</dbReference>
<feature type="domain" description="Response regulatory" evidence="12">
    <location>
        <begin position="1992"/>
        <end position="2105"/>
    </location>
</feature>
<dbReference type="InterPro" id="IPR011006">
    <property type="entry name" value="CheY-like_superfamily"/>
</dbReference>
<dbReference type="InterPro" id="IPR004358">
    <property type="entry name" value="Sig_transdc_His_kin-like_C"/>
</dbReference>
<gene>
    <name evidence="14" type="ORF">LYSHEL_06200</name>
</gene>
<protein>
    <recommendedName>
        <fullName evidence="2">histidine kinase</fullName>
        <ecNumber evidence="2">2.7.13.3</ecNumber>
    </recommendedName>
</protein>
<keyword evidence="6" id="KW-0902">Two-component regulatory system</keyword>
<evidence type="ECO:0000259" key="11">
    <source>
        <dbReference type="SMART" id="SM00387"/>
    </source>
</evidence>
<dbReference type="SUPFAM" id="SSF52172">
    <property type="entry name" value="CheY-like"/>
    <property type="match status" value="1"/>
</dbReference>
<name>A0ABM7QB94_9GAMM</name>
<accession>A0ABM7QB94</accession>
<dbReference type="RefSeq" id="WP_244858643.1">
    <property type="nucleotide sequence ID" value="NZ_AP024546.1"/>
</dbReference>
<dbReference type="Pfam" id="PF01627">
    <property type="entry name" value="Hpt"/>
    <property type="match status" value="2"/>
</dbReference>
<organism evidence="14 15">
    <name type="scientific">Lysobacter helvus</name>
    <dbReference type="NCBI Taxonomy" id="2675059"/>
    <lineage>
        <taxon>Bacteria</taxon>
        <taxon>Pseudomonadati</taxon>
        <taxon>Pseudomonadota</taxon>
        <taxon>Gammaproteobacteria</taxon>
        <taxon>Lysobacterales</taxon>
        <taxon>Lysobacteraceae</taxon>
        <taxon>Lysobacter</taxon>
    </lineage>
</organism>
<evidence type="ECO:0000259" key="9">
    <source>
        <dbReference type="SMART" id="SM00073"/>
    </source>
</evidence>
<dbReference type="CDD" id="cd00088">
    <property type="entry name" value="HPT"/>
    <property type="match status" value="2"/>
</dbReference>
<dbReference type="SUPFAM" id="SSF47226">
    <property type="entry name" value="Histidine-containing phosphotransfer domain, HPT domain"/>
    <property type="match status" value="5"/>
</dbReference>
<dbReference type="Gene3D" id="2.30.30.40">
    <property type="entry name" value="SH3 Domains"/>
    <property type="match status" value="1"/>
</dbReference>
<dbReference type="PANTHER" id="PTHR43395">
    <property type="entry name" value="SENSOR HISTIDINE KINASE CHEA"/>
    <property type="match status" value="1"/>
</dbReference>
<dbReference type="PRINTS" id="PR00344">
    <property type="entry name" value="BCTRLSENSOR"/>
</dbReference>
<dbReference type="Gene3D" id="1.10.287.560">
    <property type="entry name" value="Histidine kinase CheA-like, homodimeric domain"/>
    <property type="match status" value="1"/>
</dbReference>
<dbReference type="SMART" id="SM01231">
    <property type="entry name" value="H-kinase_dim"/>
    <property type="match status" value="1"/>
</dbReference>
<keyword evidence="4" id="KW-0808">Transferase</keyword>
<dbReference type="Gene3D" id="1.20.120.160">
    <property type="entry name" value="HPT domain"/>
    <property type="match status" value="3"/>
</dbReference>
<keyword evidence="15" id="KW-1185">Reference proteome</keyword>
<dbReference type="InterPro" id="IPR008207">
    <property type="entry name" value="Sig_transdc_His_kin_Hpt_dom"/>
</dbReference>
<dbReference type="InterPro" id="IPR003594">
    <property type="entry name" value="HATPase_dom"/>
</dbReference>
<evidence type="ECO:0000259" key="10">
    <source>
        <dbReference type="SMART" id="SM00260"/>
    </source>
</evidence>
<evidence type="ECO:0000259" key="12">
    <source>
        <dbReference type="SMART" id="SM00448"/>
    </source>
</evidence>
<dbReference type="InterPro" id="IPR002545">
    <property type="entry name" value="CheW-lke_dom"/>
</dbReference>
<dbReference type="Pfam" id="PF26379">
    <property type="entry name" value="FimL_2nd"/>
    <property type="match status" value="1"/>
</dbReference>
<feature type="domain" description="Histidine kinase CheA-like homodimeric" evidence="13">
    <location>
        <begin position="1516"/>
        <end position="1654"/>
    </location>
</feature>
<dbReference type="Pfam" id="PF01584">
    <property type="entry name" value="CheW"/>
    <property type="match status" value="1"/>
</dbReference>
<evidence type="ECO:0000259" key="13">
    <source>
        <dbReference type="SMART" id="SM01231"/>
    </source>
</evidence>
<evidence type="ECO:0000313" key="15">
    <source>
        <dbReference type="Proteomes" id="UP000680514"/>
    </source>
</evidence>
<dbReference type="InterPro" id="IPR058661">
    <property type="entry name" value="FimL_2nd"/>
</dbReference>
<evidence type="ECO:0000256" key="4">
    <source>
        <dbReference type="ARBA" id="ARBA00022679"/>
    </source>
</evidence>
<proteinExistence type="predicted"/>
<dbReference type="CDD" id="cd17546">
    <property type="entry name" value="REC_hyHK_CKI1_RcsC-like"/>
    <property type="match status" value="1"/>
</dbReference>
<dbReference type="InterPro" id="IPR004105">
    <property type="entry name" value="CheA-like_dim"/>
</dbReference>
<dbReference type="EMBL" id="AP024546">
    <property type="protein sequence ID" value="BCT94749.1"/>
    <property type="molecule type" value="Genomic_DNA"/>
</dbReference>
<dbReference type="Pfam" id="PF02895">
    <property type="entry name" value="H-kinase_dim"/>
    <property type="match status" value="1"/>
</dbReference>
<dbReference type="SUPFAM" id="SSF55874">
    <property type="entry name" value="ATPase domain of HSP90 chaperone/DNA topoisomerase II/histidine kinase"/>
    <property type="match status" value="1"/>
</dbReference>
<keyword evidence="7" id="KW-0175">Coiled coil</keyword>
<feature type="region of interest" description="Disordered" evidence="8">
    <location>
        <begin position="1109"/>
        <end position="1143"/>
    </location>
</feature>
<dbReference type="InterPro" id="IPR036890">
    <property type="entry name" value="HATPase_C_sf"/>
</dbReference>
<evidence type="ECO:0000256" key="6">
    <source>
        <dbReference type="ARBA" id="ARBA00023012"/>
    </source>
</evidence>
<evidence type="ECO:0000256" key="8">
    <source>
        <dbReference type="SAM" id="MobiDB-lite"/>
    </source>
</evidence>
<dbReference type="InterPro" id="IPR051315">
    <property type="entry name" value="Bact_Chemotaxis_CheA"/>
</dbReference>
<evidence type="ECO:0000256" key="1">
    <source>
        <dbReference type="ARBA" id="ARBA00000085"/>
    </source>
</evidence>
<dbReference type="InterPro" id="IPR037006">
    <property type="entry name" value="CheA-like_homodim_sf"/>
</dbReference>
<dbReference type="SUPFAM" id="SSF50341">
    <property type="entry name" value="CheW-like"/>
    <property type="match status" value="1"/>
</dbReference>
<evidence type="ECO:0000313" key="14">
    <source>
        <dbReference type="EMBL" id="BCT94749.1"/>
    </source>
</evidence>
<dbReference type="SMART" id="SM00448">
    <property type="entry name" value="REC"/>
    <property type="match status" value="1"/>
</dbReference>
<dbReference type="SMART" id="SM00073">
    <property type="entry name" value="HPT"/>
    <property type="match status" value="2"/>
</dbReference>
<dbReference type="InterPro" id="IPR036061">
    <property type="entry name" value="CheW-like_dom_sf"/>
</dbReference>
<dbReference type="InterPro" id="IPR001789">
    <property type="entry name" value="Sig_transdc_resp-reg_receiver"/>
</dbReference>
<dbReference type="Proteomes" id="UP000680514">
    <property type="component" value="Chromosome"/>
</dbReference>
<evidence type="ECO:0000256" key="5">
    <source>
        <dbReference type="ARBA" id="ARBA00022777"/>
    </source>
</evidence>
<sequence>MTALRDAIDTTTLGWIKPELDETLRQARMDIEAFAEDPADTARMRFCAGFLHQVHGTLRMVELYAPAMVAEEMERLAHALAVPPGSAGGVADRDEACGALMRGVVLLPDYLERLQGGHKDIPIVLLPLLNELRAARGETGLSESVLFAPDLDRPLPADLPAPTPLPRQSRQLMAGQQLSTLRDALAAWPEDGAPANAAGIAKAIDALLESADHDSTRRMLWVASSVAAALRDGAITATRAMRQAFAGVEREARNVFEGDSFNAPRPEPTFEPTRQLLYHVAHSDGKHQALDALRNTFNLSAHLPTESELAHARGSLSGRNRALLDTVAAAIKEDLLRVKDSLDLHLRTKQTGVADLHPQVEALGRVADTLGMMGLGVARNVVLQQRDAMHDIVAGNRPADEGALLDIAGALLYVDASLDDQVDRLGRPNEGEASDPIASESRKVLEVLVREAITNFSDARQAFVAFVETSWDHAQLDNVPRLLDEVGGALRILDLAQPADYLVGIRKYTEAELIGRKRVPNGQQLDTLADALASIEYYLEALREQRPSRDGILDIARQSLETLRYWPLPQDVAPVEAPVEAAPVAEHDVAFDLVDAPVALSDDTIELVSAPTHAVEPTPAIPVPPPAPAYVPAPVATGVAGGFEATGDEIDDEIREVFLEEFEEEIGHLEQMLPAWRNAPDDVEKLRPIRRVFHTLKGSGRLVGARTLGEFSWKIENMLNRVLDGSRPASPAVIALVEQAFYTLPQLHAALRGEGALSADLAGIEAIADRVAAGEEATYVAAAPVAAVVAPVATTVAMDAADSLAPAVTGDSDEVTVPATVDPVLLEILGTEVGGHLVTIDAWLAQAQARPVAANDALLRAMHTMNGAFAMTEVPAITNVTGPAETYIKRLLAAHALPTAQGVAALAATAEAIRRTVTALQTDAPRVPVFEALARQVVALRDELPEAKTPLLPTEPVEADLDALEHANLELAGVADLREFTDLAEATPVDTGLALQDTSDHAVEEVTLQGEDLSAFLDLSDAIPVDAGLPINEAAEGGADHVVVEDIVLDGTLDTASLDAASFDVGSDGLALEEFELEGDAADAAAIEAQAGLEASLLEAERVEAERLETQRLDAERAQADRAEAERAEAARAEAEHAEAQRLEAERAEFERIESERLEAERAESERAEAQRVEALLLEAERLEAERIEAERLDAERAETERVEAERLEAERLEAQRAEAERAEAERAEAERAEAERVESERVAAEAEAERVRLAEEAEYAALEAEYEAERLAREHAAAEAAKLAEDAAAPQPEAEAPAVEEPVVEEPAVEATVAESEDAEPAVAQMLADAVASANDPDEALDLTDLDPELVDIFVEEGVDLLDHSDGLLAQLRNAPGEREHLVGLQRDLHTLKGGARMAGIMAVGELGHAMESLLEAVVEHRSELGRDGIPLLERGFDRLHAMVTRVGERRAIAMPEQLIAQFDARAKGRTYEPAAEVDTRQTWAAPKAELKPLSAPIMDAGAGDDDDIGVRAPQEQVRIRADLLDRLVNYAGEVAIYRSRLEQQLGNFRGAMGEMEATNQRLRDQLRRLDIETEAQIIARYQREHDTADQTFDPLELDRFSTLQQLSRGLAESAADMSSLQGSLEDLTRQYETLLLQQSRVSSELQEGLMRTRMVPFDALVPRLRRVVRQAAADTGKNVQLKLDGAQGELDRNVLERMTAPLEHMLRNAVAHGLESPGDRRKHKKSEEGTIRIAVRREGSEVVLEVGDDGAGLNRNAIRKRAEERGLIRSDAVLADADLDALIMEPGFSTADTVSRLAGRGVGMDVVASEVRQLGGALDIKSKQGEGTTFTLRLPQTLAVTQAVFVKIGETTYAVPIASVRGVGRVTREALAKNDATYAYGGEEYALHDLGLLLGHAAAKAEGQLQMPLLLIRAGELRAAVSIDQVLGNREIVVKPVGPQVGSVPGIFGATIMGDGSVVVILDVAPLVRRQAALPRDTVPAPQPEKRHVPLVMVVDDSVTMRKVTGRVLERHNFEVTTAKDGVDALERLEERVPDLMLLDIEMPRMDGYELATAMKADPRFRNVPIMMITSRTGEKHRQRAFDIGVERYLGKPYQEHELLRNVFELIAEKMADGVRVNG</sequence>
<feature type="domain" description="CheW-like" evidence="10">
    <location>
        <begin position="1832"/>
        <end position="1970"/>
    </location>
</feature>
<keyword evidence="3" id="KW-0597">Phosphoprotein</keyword>
<reference evidence="14 15" key="1">
    <citation type="submission" date="2021-03" db="EMBL/GenBank/DDBJ databases">
        <title>Complete Genome Sequences of Two Lysobacter Strains Isolated from Sea Water (Lysobacter caseinilyticus) and Soil (Lysobacter helvus) in South Korea.</title>
        <authorList>
            <person name="Watanabe Y."/>
            <person name="Arakawa K."/>
        </authorList>
    </citation>
    <scope>NUCLEOTIDE SEQUENCE [LARGE SCALE GENOMIC DNA]</scope>
    <source>
        <strain evidence="14 15">D10</strain>
    </source>
</reference>
<dbReference type="Pfam" id="PF00072">
    <property type="entry name" value="Response_reg"/>
    <property type="match status" value="1"/>
</dbReference>
<dbReference type="SMART" id="SM00387">
    <property type="entry name" value="HATPase_c"/>
    <property type="match status" value="1"/>
</dbReference>
<evidence type="ECO:0000256" key="2">
    <source>
        <dbReference type="ARBA" id="ARBA00012438"/>
    </source>
</evidence>
<feature type="coiled-coil region" evidence="7">
    <location>
        <begin position="1612"/>
        <end position="1639"/>
    </location>
</feature>
<evidence type="ECO:0000256" key="7">
    <source>
        <dbReference type="SAM" id="Coils"/>
    </source>
</evidence>
<feature type="domain" description="Histidine kinase/HSP90-like ATPase" evidence="11">
    <location>
        <begin position="1699"/>
        <end position="1840"/>
    </location>
</feature>
<evidence type="ECO:0000256" key="3">
    <source>
        <dbReference type="ARBA" id="ARBA00022553"/>
    </source>
</evidence>
<feature type="domain" description="HPt" evidence="9">
    <location>
        <begin position="651"/>
        <end position="748"/>
    </location>
</feature>
<dbReference type="Gene3D" id="3.30.565.10">
    <property type="entry name" value="Histidine kinase-like ATPase, C-terminal domain"/>
    <property type="match status" value="1"/>
</dbReference>
<dbReference type="SMART" id="SM00260">
    <property type="entry name" value="CheW"/>
    <property type="match status" value="1"/>
</dbReference>
<dbReference type="PANTHER" id="PTHR43395:SF8">
    <property type="entry name" value="HISTIDINE KINASE"/>
    <property type="match status" value="1"/>
</dbReference>
<comment type="catalytic activity">
    <reaction evidence="1">
        <text>ATP + protein L-histidine = ADP + protein N-phospho-L-histidine.</text>
        <dbReference type="EC" id="2.7.13.3"/>
    </reaction>
</comment>